<comment type="caution">
    <text evidence="2">The sequence shown here is derived from an EMBL/GenBank/DDBJ whole genome shotgun (WGS) entry which is preliminary data.</text>
</comment>
<feature type="transmembrane region" description="Helical" evidence="1">
    <location>
        <begin position="12"/>
        <end position="33"/>
    </location>
</feature>
<keyword evidence="1" id="KW-0812">Transmembrane</keyword>
<proteinExistence type="predicted"/>
<gene>
    <name evidence="2" type="ORF">E0486_10010</name>
</gene>
<dbReference type="EMBL" id="SKFH01000013">
    <property type="protein sequence ID" value="TCZ71405.1"/>
    <property type="molecule type" value="Genomic_DNA"/>
</dbReference>
<name>A0A4R4E446_9BACT</name>
<evidence type="ECO:0008006" key="4">
    <source>
        <dbReference type="Google" id="ProtNLM"/>
    </source>
</evidence>
<feature type="transmembrane region" description="Helical" evidence="1">
    <location>
        <begin position="39"/>
        <end position="59"/>
    </location>
</feature>
<sequence>MFATRGLLSRPLYLLLLPLFALWHAGNALFGFITAGLALHFLLLAGTVLLLAWVVAALLLRNRGKASGVAFVTGFVFIYYGVLQDKLEPLLPATARSYTWLPLLLFGMAAVAAFFLFSTERRRSLLTRYLNLLFLVFCLVEAGTSLVRAAEYRRHGNGLFTQYPLSEQYRTPLPGSARPDIFLLVMDEYAGAGTLAQMGHDNRPFLDSLRRLGLWVAPQSRSNYDFTLFSMSSLLQMRYLDSNLEHRQDDPRTVLRAVRSLSDNETLRMLERSGYEIRFEAPFDSDRKNRDGLNEFGDFAWTQLFGATLTGRLRRDRARTLDPWAALFAPVYGYNDAARRRQDLAYYRAALLSSIDSNAARKPRFVYQHLLLTHHPYLFDSTGGPRERMASAAEEPAAYLDQVRLATRILLEQVARIRREGRRNTVILLLSDHGYREGGARYDSLDNLFALYFPRGDYGDAAAASPVNAFRVVFNRYFGQQWPLLPYRGIRSSGKAPSH</sequence>
<feature type="transmembrane region" description="Helical" evidence="1">
    <location>
        <begin position="66"/>
        <end position="83"/>
    </location>
</feature>
<dbReference type="Gene3D" id="3.40.720.10">
    <property type="entry name" value="Alkaline Phosphatase, subunit A"/>
    <property type="match status" value="1"/>
</dbReference>
<dbReference type="OrthoDB" id="681113at2"/>
<dbReference type="Proteomes" id="UP000295164">
    <property type="component" value="Unassembled WGS sequence"/>
</dbReference>
<evidence type="ECO:0000313" key="2">
    <source>
        <dbReference type="EMBL" id="TCZ71405.1"/>
    </source>
</evidence>
<dbReference type="SUPFAM" id="SSF53649">
    <property type="entry name" value="Alkaline phosphatase-like"/>
    <property type="match status" value="1"/>
</dbReference>
<dbReference type="AlphaFoldDB" id="A0A4R4E446"/>
<feature type="transmembrane region" description="Helical" evidence="1">
    <location>
        <begin position="98"/>
        <end position="117"/>
    </location>
</feature>
<evidence type="ECO:0000256" key="1">
    <source>
        <dbReference type="SAM" id="Phobius"/>
    </source>
</evidence>
<protein>
    <recommendedName>
        <fullName evidence="4">Sulfatase N-terminal domain-containing protein</fullName>
    </recommendedName>
</protein>
<evidence type="ECO:0000313" key="3">
    <source>
        <dbReference type="Proteomes" id="UP000295164"/>
    </source>
</evidence>
<accession>A0A4R4E446</accession>
<dbReference type="InterPro" id="IPR017850">
    <property type="entry name" value="Alkaline_phosphatase_core_sf"/>
</dbReference>
<keyword evidence="3" id="KW-1185">Reference proteome</keyword>
<keyword evidence="1" id="KW-1133">Transmembrane helix</keyword>
<organism evidence="2 3">
    <name type="scientific">Flaviaesturariibacter aridisoli</name>
    <dbReference type="NCBI Taxonomy" id="2545761"/>
    <lineage>
        <taxon>Bacteria</taxon>
        <taxon>Pseudomonadati</taxon>
        <taxon>Bacteroidota</taxon>
        <taxon>Chitinophagia</taxon>
        <taxon>Chitinophagales</taxon>
        <taxon>Chitinophagaceae</taxon>
        <taxon>Flaviaestuariibacter</taxon>
    </lineage>
</organism>
<dbReference type="RefSeq" id="WP_131852028.1">
    <property type="nucleotide sequence ID" value="NZ_SKFH01000013.1"/>
</dbReference>
<keyword evidence="1" id="KW-0472">Membrane</keyword>
<reference evidence="2 3" key="1">
    <citation type="submission" date="2019-03" db="EMBL/GenBank/DDBJ databases">
        <authorList>
            <person name="Kim M.K.M."/>
        </authorList>
    </citation>
    <scope>NUCLEOTIDE SEQUENCE [LARGE SCALE GENOMIC DNA]</scope>
    <source>
        <strain evidence="2 3">17J68-15</strain>
    </source>
</reference>
<feature type="transmembrane region" description="Helical" evidence="1">
    <location>
        <begin position="129"/>
        <end position="147"/>
    </location>
</feature>